<reference evidence="3" key="1">
    <citation type="journal article" date="2019" name="Int. J. Syst. Evol. Microbiol.">
        <title>The Global Catalogue of Microorganisms (GCM) 10K type strain sequencing project: providing services to taxonomists for standard genome sequencing and annotation.</title>
        <authorList>
            <consortium name="The Broad Institute Genomics Platform"/>
            <consortium name="The Broad Institute Genome Sequencing Center for Infectious Disease"/>
            <person name="Wu L."/>
            <person name="Ma J."/>
        </authorList>
    </citation>
    <scope>NUCLEOTIDE SEQUENCE [LARGE SCALE GENOMIC DNA]</scope>
    <source>
        <strain evidence="3">JCM 17925</strain>
    </source>
</reference>
<evidence type="ECO:0000313" key="3">
    <source>
        <dbReference type="Proteomes" id="UP001500936"/>
    </source>
</evidence>
<sequence length="229" mass="24949">MKPTSLGSAIYSLLLFALTFWACENPPFPTVTSDTALRDRLKGIWVPVSLTMKYQVGATPNPRDTLVTVTPNTAPLLVAGRANPIMPFTDTLYLAAATARSDTFWLANRGIRQQGNFSAAKVNDAGQEAILLRFGRPTYTRGQVTRWNYDFVFHGTVAPNAANAPVYTPASYPNYAPTIVSLTDQQMVLMFSTTGTINVPVVPLTAANRDVNAAWAGRPIVFTATYAKR</sequence>
<feature type="signal peptide" evidence="1">
    <location>
        <begin position="1"/>
        <end position="22"/>
    </location>
</feature>
<accession>A0ABP8JQD5</accession>
<keyword evidence="1" id="KW-0732">Signal</keyword>
<proteinExistence type="predicted"/>
<protein>
    <recommendedName>
        <fullName evidence="4">Lipocalin-like domain-containing protein</fullName>
    </recommendedName>
</protein>
<dbReference type="RefSeq" id="WP_345262710.1">
    <property type="nucleotide sequence ID" value="NZ_BAABHB010000001.1"/>
</dbReference>
<dbReference type="EMBL" id="BAABHB010000001">
    <property type="protein sequence ID" value="GAA4394500.1"/>
    <property type="molecule type" value="Genomic_DNA"/>
</dbReference>
<feature type="chain" id="PRO_5046257983" description="Lipocalin-like domain-containing protein" evidence="1">
    <location>
        <begin position="23"/>
        <end position="229"/>
    </location>
</feature>
<evidence type="ECO:0008006" key="4">
    <source>
        <dbReference type="Google" id="ProtNLM"/>
    </source>
</evidence>
<dbReference type="Proteomes" id="UP001500936">
    <property type="component" value="Unassembled WGS sequence"/>
</dbReference>
<organism evidence="2 3">
    <name type="scientific">Nibrella viscosa</name>
    <dbReference type="NCBI Taxonomy" id="1084524"/>
    <lineage>
        <taxon>Bacteria</taxon>
        <taxon>Pseudomonadati</taxon>
        <taxon>Bacteroidota</taxon>
        <taxon>Cytophagia</taxon>
        <taxon>Cytophagales</taxon>
        <taxon>Spirosomataceae</taxon>
        <taxon>Nibrella</taxon>
    </lineage>
</organism>
<gene>
    <name evidence="2" type="ORF">GCM10023187_00380</name>
</gene>
<comment type="caution">
    <text evidence="2">The sequence shown here is derived from an EMBL/GenBank/DDBJ whole genome shotgun (WGS) entry which is preliminary data.</text>
</comment>
<keyword evidence="3" id="KW-1185">Reference proteome</keyword>
<evidence type="ECO:0000313" key="2">
    <source>
        <dbReference type="EMBL" id="GAA4394500.1"/>
    </source>
</evidence>
<name>A0ABP8JQD5_9BACT</name>
<evidence type="ECO:0000256" key="1">
    <source>
        <dbReference type="SAM" id="SignalP"/>
    </source>
</evidence>